<comment type="caution">
    <text evidence="1">The sequence shown here is derived from an EMBL/GenBank/DDBJ whole genome shotgun (WGS) entry which is preliminary data.</text>
</comment>
<evidence type="ECO:0008006" key="3">
    <source>
        <dbReference type="Google" id="ProtNLM"/>
    </source>
</evidence>
<evidence type="ECO:0000313" key="2">
    <source>
        <dbReference type="Proteomes" id="UP001239265"/>
    </source>
</evidence>
<gene>
    <name evidence="1" type="ORF">QT385_02720</name>
</gene>
<protein>
    <recommendedName>
        <fullName evidence="3">Lipoprotein</fullName>
    </recommendedName>
</protein>
<reference evidence="1 2" key="1">
    <citation type="submission" date="2023-06" db="EMBL/GenBank/DDBJ databases">
        <title>Nosocomial Elizabethkingia miricola genome.</title>
        <authorList>
            <person name="Morgado S."/>
            <person name="Fonseca E."/>
            <person name="Freitas F."/>
            <person name="Vicente A.C."/>
        </authorList>
    </citation>
    <scope>NUCLEOTIDE SEQUENCE [LARGE SCALE GENOMIC DNA]</scope>
    <source>
        <strain evidence="1 2">EM15</strain>
    </source>
</reference>
<accession>A0ABD5B2J6</accession>
<dbReference type="RefSeq" id="WP_078796046.1">
    <property type="nucleotide sequence ID" value="NZ_CP040516.1"/>
</dbReference>
<organism evidence="1 2">
    <name type="scientific">Elizabethkingia miricola</name>
    <name type="common">Chryseobacterium miricola</name>
    <dbReference type="NCBI Taxonomy" id="172045"/>
    <lineage>
        <taxon>Bacteria</taxon>
        <taxon>Pseudomonadati</taxon>
        <taxon>Bacteroidota</taxon>
        <taxon>Flavobacteriia</taxon>
        <taxon>Flavobacteriales</taxon>
        <taxon>Weeksellaceae</taxon>
        <taxon>Elizabethkingia</taxon>
    </lineage>
</organism>
<dbReference type="AlphaFoldDB" id="A0ABD5B2J6"/>
<sequence length="189" mass="22474">MRKIFFLISIILLNACAIKKEKNITSTIIAFSEKYQYQRNEIDPYNSKMFLYNKIVIKSTNEDFILTNIISIIDLYENKYKKKYTFSKYITGLLNENLLINIKELDPIANPIIFKLSSYIIKEYKSIGLLNFKKKYLITKNNFKILCLNKDIKYDKNNFLTILYIMNKNNYFILPPSDFISAKDIDYNK</sequence>
<evidence type="ECO:0000313" key="1">
    <source>
        <dbReference type="EMBL" id="MDQ8747537.1"/>
    </source>
</evidence>
<dbReference type="Proteomes" id="UP001239265">
    <property type="component" value="Unassembled WGS sequence"/>
</dbReference>
<proteinExistence type="predicted"/>
<name>A0ABD5B2J6_ELIMR</name>
<dbReference type="EMBL" id="JAUCQJ010000001">
    <property type="protein sequence ID" value="MDQ8747537.1"/>
    <property type="molecule type" value="Genomic_DNA"/>
</dbReference>